<gene>
    <name evidence="1" type="ORF">NDU88_003438</name>
</gene>
<protein>
    <submittedName>
        <fullName evidence="1">Uncharacterized protein</fullName>
    </submittedName>
</protein>
<organism evidence="1 2">
    <name type="scientific">Pleurodeles waltl</name>
    <name type="common">Iberian ribbed newt</name>
    <dbReference type="NCBI Taxonomy" id="8319"/>
    <lineage>
        <taxon>Eukaryota</taxon>
        <taxon>Metazoa</taxon>
        <taxon>Chordata</taxon>
        <taxon>Craniata</taxon>
        <taxon>Vertebrata</taxon>
        <taxon>Euteleostomi</taxon>
        <taxon>Amphibia</taxon>
        <taxon>Batrachia</taxon>
        <taxon>Caudata</taxon>
        <taxon>Salamandroidea</taxon>
        <taxon>Salamandridae</taxon>
        <taxon>Pleurodelinae</taxon>
        <taxon>Pleurodeles</taxon>
    </lineage>
</organism>
<keyword evidence="2" id="KW-1185">Reference proteome</keyword>
<dbReference type="AlphaFoldDB" id="A0AAV7T4T3"/>
<name>A0AAV7T4T3_PLEWA</name>
<dbReference type="Proteomes" id="UP001066276">
    <property type="component" value="Chromosome 4_1"/>
</dbReference>
<evidence type="ECO:0000313" key="1">
    <source>
        <dbReference type="EMBL" id="KAJ1171577.1"/>
    </source>
</evidence>
<sequence>MAASIKGMRTCLVTANEHTAAYQGTHSPLCGFHSCLKDIAAAMREMLQQLPSQTGRSIMEYKLDSIQREVASLRADTAVCHRDVAANLKNQKFLLAAVMPYAISEMAATGNWDSTS</sequence>
<accession>A0AAV7T4T3</accession>
<dbReference type="EMBL" id="JANPWB010000007">
    <property type="protein sequence ID" value="KAJ1171577.1"/>
    <property type="molecule type" value="Genomic_DNA"/>
</dbReference>
<evidence type="ECO:0000313" key="2">
    <source>
        <dbReference type="Proteomes" id="UP001066276"/>
    </source>
</evidence>
<reference evidence="1" key="1">
    <citation type="journal article" date="2022" name="bioRxiv">
        <title>Sequencing and chromosome-scale assembly of the giantPleurodeles waltlgenome.</title>
        <authorList>
            <person name="Brown T."/>
            <person name="Elewa A."/>
            <person name="Iarovenko S."/>
            <person name="Subramanian E."/>
            <person name="Araus A.J."/>
            <person name="Petzold A."/>
            <person name="Susuki M."/>
            <person name="Suzuki K.-i.T."/>
            <person name="Hayashi T."/>
            <person name="Toyoda A."/>
            <person name="Oliveira C."/>
            <person name="Osipova E."/>
            <person name="Leigh N.D."/>
            <person name="Simon A."/>
            <person name="Yun M.H."/>
        </authorList>
    </citation>
    <scope>NUCLEOTIDE SEQUENCE</scope>
    <source>
        <strain evidence="1">20211129_DDA</strain>
        <tissue evidence="1">Liver</tissue>
    </source>
</reference>
<proteinExistence type="predicted"/>
<comment type="caution">
    <text evidence="1">The sequence shown here is derived from an EMBL/GenBank/DDBJ whole genome shotgun (WGS) entry which is preliminary data.</text>
</comment>